<comment type="caution">
    <text evidence="2">The sequence shown here is derived from an EMBL/GenBank/DDBJ whole genome shotgun (WGS) entry which is preliminary data.</text>
</comment>
<dbReference type="Proteomes" id="UP000636709">
    <property type="component" value="Unassembled WGS sequence"/>
</dbReference>
<sequence>MFATGCVLLRADGFRDRIYSCDTTLASAVTSRHLPIEVSLRCPECPLLPAVLFVRVPGVDLADDPPRIVRAVEDLILIRVPIPVERRFPVPSDDYFIYRIGLDEGTSSLKLLPHTTTFFNDDDVGLLRRDEEHYTVAALLAGSKYDVYDLHRFDSETDSSEPKLRGVPLPLPLEHLSLNHGLGVELGCPKSLRGIAFIDNPGPDGMEPCLKFVDLGVTAVPIFAEDCCDDEWEMHDWTITTWSNKKMTTSWEDWHMDGQVKASDTTISGELNSKMLKSGLLSTESGRAFQNLLVSIPALGIDDGVVYLQARVRFWDSKVFVLALDTRVNELLGVVEFGTERAPRTGITYFPSSIGKYIDPDYRIVVPEGHIYHRRRSGGGGGSVILAVGRGNSDYVWFLGGRWARLNELIGDISRDP</sequence>
<evidence type="ECO:0000259" key="1">
    <source>
        <dbReference type="Pfam" id="PF07762"/>
    </source>
</evidence>
<reference evidence="2" key="1">
    <citation type="submission" date="2020-07" db="EMBL/GenBank/DDBJ databases">
        <title>Genome sequence and genetic diversity analysis of an under-domesticated orphan crop, white fonio (Digitaria exilis).</title>
        <authorList>
            <person name="Bennetzen J.L."/>
            <person name="Chen S."/>
            <person name="Ma X."/>
            <person name="Wang X."/>
            <person name="Yssel A.E.J."/>
            <person name="Chaluvadi S.R."/>
            <person name="Johnson M."/>
            <person name="Gangashetty P."/>
            <person name="Hamidou F."/>
            <person name="Sanogo M.D."/>
            <person name="Zwaenepoel A."/>
            <person name="Wallace J."/>
            <person name="Van De Peer Y."/>
            <person name="Van Deynze A."/>
        </authorList>
    </citation>
    <scope>NUCLEOTIDE SEQUENCE</scope>
    <source>
        <tissue evidence="2">Leaves</tissue>
    </source>
</reference>
<dbReference type="PANTHER" id="PTHR33074:SF62">
    <property type="entry name" value="EXPRESSED PROTEIN"/>
    <property type="match status" value="1"/>
</dbReference>
<evidence type="ECO:0000313" key="2">
    <source>
        <dbReference type="EMBL" id="KAF8669982.1"/>
    </source>
</evidence>
<proteinExistence type="predicted"/>
<accession>A0A835E5F4</accession>
<dbReference type="OrthoDB" id="689972at2759"/>
<evidence type="ECO:0000313" key="3">
    <source>
        <dbReference type="Proteomes" id="UP000636709"/>
    </source>
</evidence>
<keyword evidence="3" id="KW-1185">Reference proteome</keyword>
<feature type="domain" description="DUF1618" evidence="1">
    <location>
        <begin position="159"/>
        <end position="307"/>
    </location>
</feature>
<dbReference type="EMBL" id="JACEFO010002268">
    <property type="protein sequence ID" value="KAF8669982.1"/>
    <property type="molecule type" value="Genomic_DNA"/>
</dbReference>
<dbReference type="AlphaFoldDB" id="A0A835E5F4"/>
<organism evidence="2 3">
    <name type="scientific">Digitaria exilis</name>
    <dbReference type="NCBI Taxonomy" id="1010633"/>
    <lineage>
        <taxon>Eukaryota</taxon>
        <taxon>Viridiplantae</taxon>
        <taxon>Streptophyta</taxon>
        <taxon>Embryophyta</taxon>
        <taxon>Tracheophyta</taxon>
        <taxon>Spermatophyta</taxon>
        <taxon>Magnoliopsida</taxon>
        <taxon>Liliopsida</taxon>
        <taxon>Poales</taxon>
        <taxon>Poaceae</taxon>
        <taxon>PACMAD clade</taxon>
        <taxon>Panicoideae</taxon>
        <taxon>Panicodae</taxon>
        <taxon>Paniceae</taxon>
        <taxon>Anthephorinae</taxon>
        <taxon>Digitaria</taxon>
    </lineage>
</organism>
<name>A0A835E5F4_9POAL</name>
<dbReference type="Pfam" id="PF07762">
    <property type="entry name" value="DUF1618"/>
    <property type="match status" value="1"/>
</dbReference>
<gene>
    <name evidence="2" type="ORF">HU200_051167</name>
</gene>
<dbReference type="PANTHER" id="PTHR33074">
    <property type="entry name" value="EXPRESSED PROTEIN-RELATED"/>
    <property type="match status" value="1"/>
</dbReference>
<protein>
    <recommendedName>
        <fullName evidence="1">DUF1618 domain-containing protein</fullName>
    </recommendedName>
</protein>
<dbReference type="InterPro" id="IPR011676">
    <property type="entry name" value="DUF1618"/>
</dbReference>